<accession>A0ABR1LCV0</accession>
<sequence length="279" mass="30389">MAGVSCPWRKAGADGIVLSSFFLSPSPSCRARGHVLDHNSGAGTARWIRVRMYQGRYRRQSTLPVCHARCGGVGQEGSKHFVHNRLGSTRSSGLHEQLRTRPAAASAMSTRNWDLDRMPGHVLGVVLSLPPPISAEKMVDGFDWRGIDAASGQSTRPGDRPAVRMEAVPWLRTADSIHPLSCCDSRVHLVSREKAQAVPRAPGSSVCCERARPAPRSGGSMDLFSTAPRPILNTQIHVHFGFCPFASETPWRPDQAIRSDVSGSRRSYAMAARGTKMQL</sequence>
<organism evidence="1 2">
    <name type="scientific">Phyllosticta citribraziliensis</name>
    <dbReference type="NCBI Taxonomy" id="989973"/>
    <lineage>
        <taxon>Eukaryota</taxon>
        <taxon>Fungi</taxon>
        <taxon>Dikarya</taxon>
        <taxon>Ascomycota</taxon>
        <taxon>Pezizomycotina</taxon>
        <taxon>Dothideomycetes</taxon>
        <taxon>Dothideomycetes incertae sedis</taxon>
        <taxon>Botryosphaeriales</taxon>
        <taxon>Phyllostictaceae</taxon>
        <taxon>Phyllosticta</taxon>
    </lineage>
</organism>
<dbReference type="RefSeq" id="XP_066652461.1">
    <property type="nucleotide sequence ID" value="XM_066802585.1"/>
</dbReference>
<name>A0ABR1LCV0_9PEZI</name>
<dbReference type="GeneID" id="92035491"/>
<keyword evidence="2" id="KW-1185">Reference proteome</keyword>
<dbReference type="EMBL" id="JBBPEH010000010">
    <property type="protein sequence ID" value="KAK7533068.1"/>
    <property type="molecule type" value="Genomic_DNA"/>
</dbReference>
<gene>
    <name evidence="1" type="ORF">J3D65DRAFT_660984</name>
</gene>
<dbReference type="Proteomes" id="UP001360953">
    <property type="component" value="Unassembled WGS sequence"/>
</dbReference>
<evidence type="ECO:0000313" key="2">
    <source>
        <dbReference type="Proteomes" id="UP001360953"/>
    </source>
</evidence>
<reference evidence="1 2" key="1">
    <citation type="submission" date="2024-04" db="EMBL/GenBank/DDBJ databases">
        <title>Phyllosticta paracitricarpa is synonymous to the EU quarantine fungus P. citricarpa based on phylogenomic analyses.</title>
        <authorList>
            <consortium name="Lawrence Berkeley National Laboratory"/>
            <person name="Van ingen-buijs V.A."/>
            <person name="Van westerhoven A.C."/>
            <person name="Haridas S."/>
            <person name="Skiadas P."/>
            <person name="Martin F."/>
            <person name="Groenewald J.Z."/>
            <person name="Crous P.W."/>
            <person name="Seidl M.F."/>
        </authorList>
    </citation>
    <scope>NUCLEOTIDE SEQUENCE [LARGE SCALE GENOMIC DNA]</scope>
    <source>
        <strain evidence="1 2">CPC 17464</strain>
    </source>
</reference>
<comment type="caution">
    <text evidence="1">The sequence shown here is derived from an EMBL/GenBank/DDBJ whole genome shotgun (WGS) entry which is preliminary data.</text>
</comment>
<proteinExistence type="predicted"/>
<protein>
    <submittedName>
        <fullName evidence="1">Uncharacterized protein</fullName>
    </submittedName>
</protein>
<evidence type="ECO:0000313" key="1">
    <source>
        <dbReference type="EMBL" id="KAK7533068.1"/>
    </source>
</evidence>